<dbReference type="InterPro" id="IPR032710">
    <property type="entry name" value="NTF2-like_dom_sf"/>
</dbReference>
<dbReference type="AlphaFoldDB" id="A0A6A8GGR4"/>
<dbReference type="PANTHER" id="PTHR38436">
    <property type="entry name" value="POLYKETIDE CYCLASE SNOAL-LIKE DOMAIN"/>
    <property type="match status" value="1"/>
</dbReference>
<dbReference type="Gene3D" id="3.10.450.50">
    <property type="match status" value="1"/>
</dbReference>
<dbReference type="EMBL" id="WKJO01000001">
    <property type="protein sequence ID" value="MRX21337.1"/>
    <property type="molecule type" value="Genomic_DNA"/>
</dbReference>
<dbReference type="SUPFAM" id="SSF54427">
    <property type="entry name" value="NTF2-like"/>
    <property type="match status" value="1"/>
</dbReference>
<organism evidence="1 2">
    <name type="scientific">Haloferax litoreum</name>
    <dbReference type="NCBI Taxonomy" id="2666140"/>
    <lineage>
        <taxon>Archaea</taxon>
        <taxon>Methanobacteriati</taxon>
        <taxon>Methanobacteriota</taxon>
        <taxon>Stenosarchaea group</taxon>
        <taxon>Halobacteria</taxon>
        <taxon>Halobacteriales</taxon>
        <taxon>Haloferacaceae</taxon>
        <taxon>Haloferax</taxon>
    </lineage>
</organism>
<evidence type="ECO:0000313" key="1">
    <source>
        <dbReference type="EMBL" id="MRX21337.1"/>
    </source>
</evidence>
<dbReference type="InterPro" id="IPR009959">
    <property type="entry name" value="Cyclase_SnoaL-like"/>
</dbReference>
<protein>
    <submittedName>
        <fullName evidence="1">Ester cyclase</fullName>
    </submittedName>
</protein>
<dbReference type="Proteomes" id="UP000439022">
    <property type="component" value="Unassembled WGS sequence"/>
</dbReference>
<gene>
    <name evidence="1" type="ORF">GJR96_05095</name>
</gene>
<sequence length="154" mass="17057">MMDPIPTAEMKAIMRKYHEEAWNGRNPDAIDGYSTDDFVMHDSMGDRGLEGSKEMVQAVLDGTPDLEFTIDDLFAAGDRATIRYTLEGTNESPSYLTDEPTGNHWKSSGISIYRFEGDKIAEQWDAFDYYGTMQQLGLIPPEATEAEGGTGAEA</sequence>
<dbReference type="GO" id="GO:0030638">
    <property type="term" value="P:polyketide metabolic process"/>
    <property type="evidence" value="ECO:0007669"/>
    <property type="project" value="InterPro"/>
</dbReference>
<dbReference type="Pfam" id="PF07366">
    <property type="entry name" value="SnoaL"/>
    <property type="match status" value="1"/>
</dbReference>
<accession>A0A6A8GGR4</accession>
<keyword evidence="2" id="KW-1185">Reference proteome</keyword>
<dbReference type="PANTHER" id="PTHR38436:SF1">
    <property type="entry name" value="ESTER CYCLASE"/>
    <property type="match status" value="1"/>
</dbReference>
<comment type="caution">
    <text evidence="1">The sequence shown here is derived from an EMBL/GenBank/DDBJ whole genome shotgun (WGS) entry which is preliminary data.</text>
</comment>
<reference evidence="1 2" key="1">
    <citation type="submission" date="2019-11" db="EMBL/GenBank/DDBJ databases">
        <title>Whole genome sequence of Haloferax sp. MBLA0076.</title>
        <authorList>
            <person name="Seo M.-J."/>
            <person name="Cho E.-S."/>
        </authorList>
    </citation>
    <scope>NUCLEOTIDE SEQUENCE [LARGE SCALE GENOMIC DNA]</scope>
    <source>
        <strain evidence="1 2">MBLA0076</strain>
    </source>
</reference>
<name>A0A6A8GGR4_9EURY</name>
<dbReference type="RefSeq" id="WP_151161943.1">
    <property type="nucleotide sequence ID" value="NZ_WKJO01000001.1"/>
</dbReference>
<evidence type="ECO:0000313" key="2">
    <source>
        <dbReference type="Proteomes" id="UP000439022"/>
    </source>
</evidence>
<proteinExistence type="predicted"/>